<dbReference type="InterPro" id="IPR002300">
    <property type="entry name" value="aa-tRNA-synth_Ia"/>
</dbReference>
<sequence>MVSDGDDFDPKTIDERWQRVWREERSWEVSNTAPAERTAYLLEMLPYTSGEPHVGHLKNYAVGDAVAHFLRRRGYYVLHPMGYDAFGLPAENHAIRTGKHPRLSTDESIAAFREQFERWGISIDWTREIATHQPEYYRWTQWIFLQLFRAGLAYRREAAVNWCPKDATVLANEQVVGGQCERCGTLVEQRQLEQWFFGITAYADRLLDDLDGLDWPAHVKMMQRNWIGRSEGATVRFATDAEPIEVFTTRPDTLFGATYLVLAPEHPLVDALVADSWPADVDSRWTQGASTPAEAVAAYRAAAALKTELDRQESKEKTGVFTGAYATNPVNGAKIPVFVADYVLMGYGTGAIMAVPGQDQRDWDFAAEFGLPVIRTVQPAEGFDGEAYTGDGPAVNSGFLDGLGVDEAKRTIISWLEENGHGAPTVTYKLRDWLLSRQRYWGCPIPIVYCDSCGVVPVPEESLPVELPDVRDYAPKGSSPLATAEEWVATTCPECSGPARRETDTMDTFVDSSWYYLRYCDPRNTEAAWDAQAVGRWMPINQYIGGVEHAILHLLYSRFLVKALADLGHLPVQEPFGALFTQGMITRNGAKMSKSKGNTVSPREIIDRYGADTARCYVLFMGPPDQGADWSDTGVEGVYRFLRRLFRFTTQVAGTDAAVIGASPDPDRDLALRRKIAWAIRKVTDDMSGKFAFNTAIAALMELTNDVSKALQDGIDRETAAFALSTTASLLLPFAPHTASECYHRLTGEHVWKQPWPEPDEELLRTETVELACQVNGKVRARITVPQDASDEVVRETALGLDEIRAAVGDRSVKRVVVVPGRLVNIVVG</sequence>
<keyword evidence="16" id="KW-1185">Reference proteome</keyword>
<dbReference type="GO" id="GO:0002161">
    <property type="term" value="F:aminoacyl-tRNA deacylase activity"/>
    <property type="evidence" value="ECO:0007669"/>
    <property type="project" value="InterPro"/>
</dbReference>
<dbReference type="SUPFAM" id="SSF47323">
    <property type="entry name" value="Anticodon-binding domain of a subclass of class I aminoacyl-tRNA synthetases"/>
    <property type="match status" value="1"/>
</dbReference>
<keyword evidence="2 9" id="KW-0963">Cytoplasm</keyword>
<comment type="catalytic activity">
    <reaction evidence="8 9">
        <text>tRNA(Leu) + L-leucine + ATP = L-leucyl-tRNA(Leu) + AMP + diphosphate</text>
        <dbReference type="Rhea" id="RHEA:11688"/>
        <dbReference type="Rhea" id="RHEA-COMP:9613"/>
        <dbReference type="Rhea" id="RHEA-COMP:9622"/>
        <dbReference type="ChEBI" id="CHEBI:30616"/>
        <dbReference type="ChEBI" id="CHEBI:33019"/>
        <dbReference type="ChEBI" id="CHEBI:57427"/>
        <dbReference type="ChEBI" id="CHEBI:78442"/>
        <dbReference type="ChEBI" id="CHEBI:78494"/>
        <dbReference type="ChEBI" id="CHEBI:456215"/>
        <dbReference type="EC" id="6.1.1.4"/>
    </reaction>
</comment>
<dbReference type="GO" id="GO:0004823">
    <property type="term" value="F:leucine-tRNA ligase activity"/>
    <property type="evidence" value="ECO:0007669"/>
    <property type="project" value="UniProtKB-UniRule"/>
</dbReference>
<dbReference type="Pfam" id="PF08264">
    <property type="entry name" value="Anticodon_1"/>
    <property type="match status" value="1"/>
</dbReference>
<evidence type="ECO:0000256" key="4">
    <source>
        <dbReference type="ARBA" id="ARBA00022741"/>
    </source>
</evidence>
<dbReference type="HAMAP" id="MF_00049_B">
    <property type="entry name" value="Leu_tRNA_synth_B"/>
    <property type="match status" value="1"/>
</dbReference>
<reference evidence="15 16" key="1">
    <citation type="submission" date="2011-11" db="EMBL/GenBank/DDBJ databases">
        <title>The Noncontiguous Finished sequence of Saccharomonospora cyanea NA-134.</title>
        <authorList>
            <consortium name="US DOE Joint Genome Institute"/>
            <person name="Lucas S."/>
            <person name="Han J."/>
            <person name="Lapidus A."/>
            <person name="Cheng J.-F."/>
            <person name="Goodwin L."/>
            <person name="Pitluck S."/>
            <person name="Peters L."/>
            <person name="Ovchinnikova G."/>
            <person name="Lu M."/>
            <person name="Detter J.C."/>
            <person name="Han C."/>
            <person name="Tapia R."/>
            <person name="Land M."/>
            <person name="Hauser L."/>
            <person name="Kyrpides N."/>
            <person name="Ivanova N."/>
            <person name="Pagani I."/>
            <person name="Brambilla E.-M."/>
            <person name="Klenk H.-P."/>
            <person name="Woyke T."/>
        </authorList>
    </citation>
    <scope>NUCLEOTIDE SEQUENCE [LARGE SCALE GENOMIC DNA]</scope>
    <source>
        <strain evidence="15 16">NA-134</strain>
    </source>
</reference>
<dbReference type="InterPro" id="IPR009008">
    <property type="entry name" value="Val/Leu/Ile-tRNA-synth_edit"/>
</dbReference>
<dbReference type="Pfam" id="PF00133">
    <property type="entry name" value="tRNA-synt_1"/>
    <property type="match status" value="1"/>
</dbReference>
<dbReference type="SUPFAM" id="SSF50677">
    <property type="entry name" value="ValRS/IleRS/LeuRS editing domain"/>
    <property type="match status" value="1"/>
</dbReference>
<dbReference type="PRINTS" id="PR00985">
    <property type="entry name" value="TRNASYNTHLEU"/>
</dbReference>
<dbReference type="EC" id="6.1.1.4" evidence="9"/>
<dbReference type="NCBIfam" id="TIGR00396">
    <property type="entry name" value="leuS_bact"/>
    <property type="match status" value="1"/>
</dbReference>
<dbReference type="STRING" id="882082.SaccyDRAFT_3516"/>
<keyword evidence="6 9" id="KW-0648">Protein biosynthesis</keyword>
<evidence type="ECO:0000256" key="1">
    <source>
        <dbReference type="ARBA" id="ARBA00005594"/>
    </source>
</evidence>
<evidence type="ECO:0000313" key="16">
    <source>
        <dbReference type="Proteomes" id="UP000002791"/>
    </source>
</evidence>
<evidence type="ECO:0000259" key="12">
    <source>
        <dbReference type="Pfam" id="PF08264"/>
    </source>
</evidence>
<feature type="domain" description="Aminoacyl-tRNA synthetase class Ia" evidence="11">
    <location>
        <begin position="430"/>
        <end position="619"/>
    </location>
</feature>
<dbReference type="GO" id="GO:0005829">
    <property type="term" value="C:cytosol"/>
    <property type="evidence" value="ECO:0007669"/>
    <property type="project" value="TreeGrafter"/>
</dbReference>
<keyword evidence="3 9" id="KW-0436">Ligase</keyword>
<keyword evidence="7 9" id="KW-0030">Aminoacyl-tRNA synthetase</keyword>
<dbReference type="Gene3D" id="1.10.730.10">
    <property type="entry name" value="Isoleucyl-tRNA Synthetase, Domain 1"/>
    <property type="match status" value="1"/>
</dbReference>
<evidence type="ECO:0000259" key="14">
    <source>
        <dbReference type="Pfam" id="PF13603"/>
    </source>
</evidence>
<dbReference type="InterPro" id="IPR025709">
    <property type="entry name" value="Leu_tRNA-synth_edit"/>
</dbReference>
<dbReference type="InterPro" id="IPR009080">
    <property type="entry name" value="tRNAsynth_Ia_anticodon-bd"/>
</dbReference>
<dbReference type="InterPro" id="IPR013155">
    <property type="entry name" value="M/V/L/I-tRNA-synth_anticd-bd"/>
</dbReference>
<dbReference type="SUPFAM" id="SSF52374">
    <property type="entry name" value="Nucleotidylyl transferase"/>
    <property type="match status" value="1"/>
</dbReference>
<feature type="domain" description="Methionyl/Leucyl tRNA synthetase" evidence="13">
    <location>
        <begin position="45"/>
        <end position="185"/>
    </location>
</feature>
<dbReference type="FunFam" id="3.90.740.10:FF:000017">
    <property type="entry name" value="Leucine--tRNA ligase"/>
    <property type="match status" value="1"/>
</dbReference>
<dbReference type="GO" id="GO:0006429">
    <property type="term" value="P:leucyl-tRNA aminoacylation"/>
    <property type="evidence" value="ECO:0007669"/>
    <property type="project" value="UniProtKB-UniRule"/>
</dbReference>
<dbReference type="HOGENOM" id="CLU_004427_0_0_11"/>
<evidence type="ECO:0000256" key="9">
    <source>
        <dbReference type="HAMAP-Rule" id="MF_00049"/>
    </source>
</evidence>
<name>H5XCV1_9PSEU</name>
<dbReference type="AlphaFoldDB" id="H5XCV1"/>
<evidence type="ECO:0000256" key="5">
    <source>
        <dbReference type="ARBA" id="ARBA00022840"/>
    </source>
</evidence>
<evidence type="ECO:0000256" key="8">
    <source>
        <dbReference type="ARBA" id="ARBA00047469"/>
    </source>
</evidence>
<dbReference type="Pfam" id="PF09334">
    <property type="entry name" value="tRNA-synt_1g"/>
    <property type="match status" value="1"/>
</dbReference>
<dbReference type="CDD" id="cd07958">
    <property type="entry name" value="Anticodon_Ia_Leu_BEm"/>
    <property type="match status" value="1"/>
</dbReference>
<organism evidence="15 16">
    <name type="scientific">Saccharomonospora cyanea NA-134</name>
    <dbReference type="NCBI Taxonomy" id="882082"/>
    <lineage>
        <taxon>Bacteria</taxon>
        <taxon>Bacillati</taxon>
        <taxon>Actinomycetota</taxon>
        <taxon>Actinomycetes</taxon>
        <taxon>Pseudonocardiales</taxon>
        <taxon>Pseudonocardiaceae</taxon>
        <taxon>Saccharomonospora</taxon>
    </lineage>
</organism>
<comment type="subcellular location">
    <subcellularLocation>
        <location evidence="9">Cytoplasm</location>
    </subcellularLocation>
</comment>
<dbReference type="InterPro" id="IPR015413">
    <property type="entry name" value="Methionyl/Leucyl_tRNA_Synth"/>
</dbReference>
<dbReference type="OrthoDB" id="9810365at2"/>
<feature type="short sequence motif" description="'HIGH' region" evidence="9">
    <location>
        <begin position="46"/>
        <end position="56"/>
    </location>
</feature>
<feature type="binding site" evidence="9">
    <location>
        <position position="594"/>
    </location>
    <ligand>
        <name>ATP</name>
        <dbReference type="ChEBI" id="CHEBI:30616"/>
    </ligand>
</feature>
<dbReference type="PANTHER" id="PTHR43740:SF2">
    <property type="entry name" value="LEUCINE--TRNA LIGASE, MITOCHONDRIAL"/>
    <property type="match status" value="1"/>
</dbReference>
<evidence type="ECO:0000313" key="15">
    <source>
        <dbReference type="EMBL" id="EHR62345.1"/>
    </source>
</evidence>
<evidence type="ECO:0000256" key="7">
    <source>
        <dbReference type="ARBA" id="ARBA00023146"/>
    </source>
</evidence>
<evidence type="ECO:0000256" key="6">
    <source>
        <dbReference type="ARBA" id="ARBA00022917"/>
    </source>
</evidence>
<proteinExistence type="inferred from homology"/>
<dbReference type="GO" id="GO:0005524">
    <property type="term" value="F:ATP binding"/>
    <property type="evidence" value="ECO:0007669"/>
    <property type="project" value="UniProtKB-UniRule"/>
</dbReference>
<dbReference type="InterPro" id="IPR014729">
    <property type="entry name" value="Rossmann-like_a/b/a_fold"/>
</dbReference>
<dbReference type="EMBL" id="CM001440">
    <property type="protein sequence ID" value="EHR62345.1"/>
    <property type="molecule type" value="Genomic_DNA"/>
</dbReference>
<dbReference type="eggNOG" id="COG0495">
    <property type="taxonomic scope" value="Bacteria"/>
</dbReference>
<dbReference type="FunFam" id="3.40.50.620:FF:000003">
    <property type="entry name" value="Leucine--tRNA ligase"/>
    <property type="match status" value="1"/>
</dbReference>
<protein>
    <recommendedName>
        <fullName evidence="9">Leucine--tRNA ligase</fullName>
        <ecNumber evidence="9">6.1.1.4</ecNumber>
    </recommendedName>
    <alternativeName>
        <fullName evidence="9">Leucyl-tRNA synthetase</fullName>
        <shortName evidence="9">LeuRS</shortName>
    </alternativeName>
</protein>
<gene>
    <name evidence="9" type="primary">leuS</name>
    <name evidence="15" type="ORF">SaccyDRAFT_3516</name>
</gene>
<evidence type="ECO:0000256" key="2">
    <source>
        <dbReference type="ARBA" id="ARBA00022490"/>
    </source>
</evidence>
<evidence type="ECO:0000259" key="13">
    <source>
        <dbReference type="Pfam" id="PF09334"/>
    </source>
</evidence>
<dbReference type="Proteomes" id="UP000002791">
    <property type="component" value="Chromosome"/>
</dbReference>
<evidence type="ECO:0000259" key="11">
    <source>
        <dbReference type="Pfam" id="PF00133"/>
    </source>
</evidence>
<dbReference type="CDD" id="cd00812">
    <property type="entry name" value="LeuRS_core"/>
    <property type="match status" value="1"/>
</dbReference>
<dbReference type="PANTHER" id="PTHR43740">
    <property type="entry name" value="LEUCYL-TRNA SYNTHETASE"/>
    <property type="match status" value="1"/>
</dbReference>
<dbReference type="Gene3D" id="3.10.20.590">
    <property type="match status" value="1"/>
</dbReference>
<accession>H5XCV1</accession>
<dbReference type="Pfam" id="PF13603">
    <property type="entry name" value="tRNA-synt_1_2"/>
    <property type="match status" value="1"/>
</dbReference>
<dbReference type="RefSeq" id="WP_005458094.1">
    <property type="nucleotide sequence ID" value="NZ_CM001440.1"/>
</dbReference>
<dbReference type="FunFam" id="3.40.50.620:FF:000056">
    <property type="entry name" value="Leucine--tRNA ligase"/>
    <property type="match status" value="1"/>
</dbReference>
<dbReference type="FunFam" id="1.10.730.10:FF:000002">
    <property type="entry name" value="Leucine--tRNA ligase"/>
    <property type="match status" value="1"/>
</dbReference>
<feature type="domain" description="Leucyl-tRNA synthetase editing" evidence="14">
    <location>
        <begin position="224"/>
        <end position="417"/>
    </location>
</feature>
<evidence type="ECO:0000256" key="3">
    <source>
        <dbReference type="ARBA" id="ARBA00022598"/>
    </source>
</evidence>
<comment type="similarity">
    <text evidence="1 9 10">Belongs to the class-I aminoacyl-tRNA synthetase family.</text>
</comment>
<feature type="domain" description="Methionyl/Valyl/Leucyl/Isoleucyl-tRNA synthetase anticodon-binding" evidence="12">
    <location>
        <begin position="672"/>
        <end position="793"/>
    </location>
</feature>
<dbReference type="Gene3D" id="3.40.50.620">
    <property type="entry name" value="HUPs"/>
    <property type="match status" value="2"/>
</dbReference>
<dbReference type="PROSITE" id="PS00178">
    <property type="entry name" value="AA_TRNA_LIGASE_I"/>
    <property type="match status" value="1"/>
</dbReference>
<dbReference type="InterPro" id="IPR002302">
    <property type="entry name" value="Leu-tRNA-ligase"/>
</dbReference>
<evidence type="ECO:0000256" key="10">
    <source>
        <dbReference type="RuleBase" id="RU363035"/>
    </source>
</evidence>
<dbReference type="InterPro" id="IPR001412">
    <property type="entry name" value="aa-tRNA-synth_I_CS"/>
</dbReference>
<keyword evidence="4 9" id="KW-0547">Nucleotide-binding</keyword>
<keyword evidence="5 9" id="KW-0067">ATP-binding</keyword>
<feature type="short sequence motif" description="'KMSKS' region" evidence="9">
    <location>
        <begin position="591"/>
        <end position="595"/>
    </location>
</feature>